<sequence length="53" mass="6020">TNGLNVYNTPLTLQEAGKSLWLVSQQYRVCGAAREQLKVMLVRHRRNLASYAT</sequence>
<name>A0ABD0LQ32_9CAEN</name>
<protein>
    <submittedName>
        <fullName evidence="1">Uncharacterized protein</fullName>
    </submittedName>
</protein>
<feature type="non-terminal residue" evidence="1">
    <location>
        <position position="53"/>
    </location>
</feature>
<dbReference type="Proteomes" id="UP001519460">
    <property type="component" value="Unassembled WGS sequence"/>
</dbReference>
<organism evidence="1 2">
    <name type="scientific">Batillaria attramentaria</name>
    <dbReference type="NCBI Taxonomy" id="370345"/>
    <lineage>
        <taxon>Eukaryota</taxon>
        <taxon>Metazoa</taxon>
        <taxon>Spiralia</taxon>
        <taxon>Lophotrochozoa</taxon>
        <taxon>Mollusca</taxon>
        <taxon>Gastropoda</taxon>
        <taxon>Caenogastropoda</taxon>
        <taxon>Sorbeoconcha</taxon>
        <taxon>Cerithioidea</taxon>
        <taxon>Batillariidae</taxon>
        <taxon>Batillaria</taxon>
    </lineage>
</organism>
<dbReference type="AlphaFoldDB" id="A0ABD0LQ32"/>
<gene>
    <name evidence="1" type="ORF">BaRGS_00007246</name>
</gene>
<accession>A0ABD0LQ32</accession>
<dbReference type="EMBL" id="JACVVK020000031">
    <property type="protein sequence ID" value="KAK7501442.1"/>
    <property type="molecule type" value="Genomic_DNA"/>
</dbReference>
<comment type="caution">
    <text evidence="1">The sequence shown here is derived from an EMBL/GenBank/DDBJ whole genome shotgun (WGS) entry which is preliminary data.</text>
</comment>
<evidence type="ECO:0000313" key="1">
    <source>
        <dbReference type="EMBL" id="KAK7501442.1"/>
    </source>
</evidence>
<evidence type="ECO:0000313" key="2">
    <source>
        <dbReference type="Proteomes" id="UP001519460"/>
    </source>
</evidence>
<feature type="non-terminal residue" evidence="1">
    <location>
        <position position="1"/>
    </location>
</feature>
<reference evidence="1 2" key="1">
    <citation type="journal article" date="2023" name="Sci. Data">
        <title>Genome assembly of the Korean intertidal mud-creeper Batillaria attramentaria.</title>
        <authorList>
            <person name="Patra A.K."/>
            <person name="Ho P.T."/>
            <person name="Jun S."/>
            <person name="Lee S.J."/>
            <person name="Kim Y."/>
            <person name="Won Y.J."/>
        </authorList>
    </citation>
    <scope>NUCLEOTIDE SEQUENCE [LARGE SCALE GENOMIC DNA]</scope>
    <source>
        <strain evidence="1">Wonlab-2016</strain>
    </source>
</reference>
<proteinExistence type="predicted"/>
<keyword evidence="2" id="KW-1185">Reference proteome</keyword>